<keyword evidence="3" id="KW-1185">Reference proteome</keyword>
<feature type="transmembrane region" description="Helical" evidence="1">
    <location>
        <begin position="189"/>
        <end position="214"/>
    </location>
</feature>
<feature type="transmembrane region" description="Helical" evidence="1">
    <location>
        <begin position="69"/>
        <end position="93"/>
    </location>
</feature>
<gene>
    <name evidence="2" type="ORF">SAMN05216257_102434</name>
</gene>
<keyword evidence="1" id="KW-0472">Membrane</keyword>
<feature type="transmembrane region" description="Helical" evidence="1">
    <location>
        <begin position="284"/>
        <end position="300"/>
    </location>
</feature>
<dbReference type="SUPFAM" id="SSF103481">
    <property type="entry name" value="Multidrug resistance efflux transporter EmrE"/>
    <property type="match status" value="2"/>
</dbReference>
<proteinExistence type="predicted"/>
<dbReference type="OrthoDB" id="5243804at2"/>
<feature type="transmembrane region" description="Helical" evidence="1">
    <location>
        <begin position="159"/>
        <end position="177"/>
    </location>
</feature>
<feature type="transmembrane region" description="Helical" evidence="1">
    <location>
        <begin position="226"/>
        <end position="248"/>
    </location>
</feature>
<protein>
    <recommendedName>
        <fullName evidence="4">EamA-like transporter family protein</fullName>
    </recommendedName>
</protein>
<dbReference type="RefSeq" id="WP_092499146.1">
    <property type="nucleotide sequence ID" value="NZ_FNFV01000002.1"/>
</dbReference>
<feature type="transmembrane region" description="Helical" evidence="1">
    <location>
        <begin position="254"/>
        <end position="275"/>
    </location>
</feature>
<feature type="transmembrane region" description="Helical" evidence="1">
    <location>
        <begin position="36"/>
        <end position="57"/>
    </location>
</feature>
<dbReference type="Proteomes" id="UP000199328">
    <property type="component" value="Unassembled WGS sequence"/>
</dbReference>
<keyword evidence="1" id="KW-1133">Transmembrane helix</keyword>
<evidence type="ECO:0000256" key="1">
    <source>
        <dbReference type="SAM" id="Phobius"/>
    </source>
</evidence>
<dbReference type="STRING" id="990712.SAMN05216257_102434"/>
<feature type="transmembrane region" description="Helical" evidence="1">
    <location>
        <begin position="113"/>
        <end position="139"/>
    </location>
</feature>
<evidence type="ECO:0000313" key="2">
    <source>
        <dbReference type="EMBL" id="SDK35435.1"/>
    </source>
</evidence>
<dbReference type="AlphaFoldDB" id="A0A1G9B992"/>
<evidence type="ECO:0008006" key="4">
    <source>
        <dbReference type="Google" id="ProtNLM"/>
    </source>
</evidence>
<sequence length="301" mass="30651">MDLWIIATLGAAAAQTLRFALQKRLKGTGLTSAGATFARFVWSAPLAAGVALAWAQASGQAIPAMSARFWAFALTGGLAQILATVCVMALFSLRNFAVGLTLKNTEVLLTVPIGLVLLGEGVALAGAIAIGLGFLGVILLSDPPGGSAGALWRRVLNPAAALGLAAGALFAISAVGYRGASLALGSGDAALRAATTLAVVTAFQTVAMTPWLALREPGQIGAVLRDWRVAGLVGLTSMIGSLGWFLAFTLQNAAYVRALGQVELIFGIGVTALVFREPIRARELAGMALLGAGALGLILFV</sequence>
<keyword evidence="1" id="KW-0812">Transmembrane</keyword>
<accession>A0A1G9B992</accession>
<dbReference type="EMBL" id="FNFV01000002">
    <property type="protein sequence ID" value="SDK35435.1"/>
    <property type="molecule type" value="Genomic_DNA"/>
</dbReference>
<reference evidence="3" key="1">
    <citation type="submission" date="2016-10" db="EMBL/GenBank/DDBJ databases">
        <authorList>
            <person name="Varghese N."/>
            <person name="Submissions S."/>
        </authorList>
    </citation>
    <scope>NUCLEOTIDE SEQUENCE [LARGE SCALE GENOMIC DNA]</scope>
    <source>
        <strain evidence="3">CGMCC 1.10789</strain>
    </source>
</reference>
<organism evidence="2 3">
    <name type="scientific">Meinhardsimonia xiamenensis</name>
    <dbReference type="NCBI Taxonomy" id="990712"/>
    <lineage>
        <taxon>Bacteria</taxon>
        <taxon>Pseudomonadati</taxon>
        <taxon>Pseudomonadota</taxon>
        <taxon>Alphaproteobacteria</taxon>
        <taxon>Rhodobacterales</taxon>
        <taxon>Paracoccaceae</taxon>
        <taxon>Meinhardsimonia</taxon>
    </lineage>
</organism>
<name>A0A1G9B992_9RHOB</name>
<dbReference type="InterPro" id="IPR037185">
    <property type="entry name" value="EmrE-like"/>
</dbReference>
<evidence type="ECO:0000313" key="3">
    <source>
        <dbReference type="Proteomes" id="UP000199328"/>
    </source>
</evidence>